<reference evidence="2 3" key="1">
    <citation type="submission" date="2021-04" db="EMBL/GenBank/DDBJ databases">
        <authorList>
            <person name="Bliznina A."/>
        </authorList>
    </citation>
    <scope>NUCLEOTIDE SEQUENCE [LARGE SCALE GENOMIC DNA]</scope>
</reference>
<organism evidence="2 3">
    <name type="scientific">Oikopleura dioica</name>
    <name type="common">Tunicate</name>
    <dbReference type="NCBI Taxonomy" id="34765"/>
    <lineage>
        <taxon>Eukaryota</taxon>
        <taxon>Metazoa</taxon>
        <taxon>Chordata</taxon>
        <taxon>Tunicata</taxon>
        <taxon>Appendicularia</taxon>
        <taxon>Copelata</taxon>
        <taxon>Oikopleuridae</taxon>
        <taxon>Oikopleura</taxon>
    </lineage>
</organism>
<keyword evidence="1" id="KW-0732">Signal</keyword>
<dbReference type="Proteomes" id="UP001158576">
    <property type="component" value="Chromosome PAR"/>
</dbReference>
<proteinExistence type="predicted"/>
<evidence type="ECO:0000313" key="3">
    <source>
        <dbReference type="Proteomes" id="UP001158576"/>
    </source>
</evidence>
<protein>
    <submittedName>
        <fullName evidence="2">Oidioi.mRNA.OKI2018_I69.PAR.g9605.t2.cds</fullName>
    </submittedName>
</protein>
<sequence>MKLTFSLFSLFLSSVFGSITNRNIPLSLRMSPYALLHDTTSYFNKRSGFRNIINPAHIRTASPETLFKTYSGIENGKNPLARLTLNPEKVQKSPKPSFFNLVKNM</sequence>
<dbReference type="EMBL" id="OU015568">
    <property type="protein sequence ID" value="CAG5080473.1"/>
    <property type="molecule type" value="Genomic_DNA"/>
</dbReference>
<keyword evidence="3" id="KW-1185">Reference proteome</keyword>
<feature type="chain" id="PRO_5046137416" evidence="1">
    <location>
        <begin position="18"/>
        <end position="105"/>
    </location>
</feature>
<evidence type="ECO:0000256" key="1">
    <source>
        <dbReference type="SAM" id="SignalP"/>
    </source>
</evidence>
<evidence type="ECO:0000313" key="2">
    <source>
        <dbReference type="EMBL" id="CAG5080473.1"/>
    </source>
</evidence>
<accession>A0ABN7RLE0</accession>
<feature type="signal peptide" evidence="1">
    <location>
        <begin position="1"/>
        <end position="17"/>
    </location>
</feature>
<name>A0ABN7RLE0_OIKDI</name>
<gene>
    <name evidence="2" type="ORF">OKIOD_LOCUS1163</name>
</gene>